<evidence type="ECO:0000313" key="11">
    <source>
        <dbReference type="Proteomes" id="UP001139068"/>
    </source>
</evidence>
<dbReference type="CDD" id="cd03392">
    <property type="entry name" value="PAP2_like_2"/>
    <property type="match status" value="1"/>
</dbReference>
<organism evidence="10 11">
    <name type="scientific">Candidatus Mycolicibacterium alkanivorans</name>
    <dbReference type="NCBI Taxonomy" id="2954114"/>
    <lineage>
        <taxon>Bacteria</taxon>
        <taxon>Bacillati</taxon>
        <taxon>Actinomycetota</taxon>
        <taxon>Actinomycetes</taxon>
        <taxon>Mycobacteriales</taxon>
        <taxon>Mycobacteriaceae</taxon>
        <taxon>Mycolicibacterium</taxon>
    </lineage>
</organism>
<evidence type="ECO:0000259" key="9">
    <source>
        <dbReference type="SMART" id="SM00014"/>
    </source>
</evidence>
<feature type="transmembrane region" description="Helical" evidence="8">
    <location>
        <begin position="262"/>
        <end position="283"/>
    </location>
</feature>
<evidence type="ECO:0000256" key="5">
    <source>
        <dbReference type="ARBA" id="ARBA00022989"/>
    </source>
</evidence>
<dbReference type="Pfam" id="PF01569">
    <property type="entry name" value="PAP2"/>
    <property type="match status" value="1"/>
</dbReference>
<feature type="transmembrane region" description="Helical" evidence="8">
    <location>
        <begin position="12"/>
        <end position="33"/>
    </location>
</feature>
<evidence type="ECO:0000256" key="3">
    <source>
        <dbReference type="ARBA" id="ARBA00022692"/>
    </source>
</evidence>
<feature type="transmembrane region" description="Helical" evidence="8">
    <location>
        <begin position="136"/>
        <end position="155"/>
    </location>
</feature>
<feature type="domain" description="Phosphatidic acid phosphatase type 2/haloperoxidase" evidence="9">
    <location>
        <begin position="163"/>
        <end position="277"/>
    </location>
</feature>
<evidence type="ECO:0000256" key="2">
    <source>
        <dbReference type="ARBA" id="ARBA00022475"/>
    </source>
</evidence>
<comment type="caution">
    <text evidence="10">The sequence shown here is derived from an EMBL/GenBank/DDBJ whole genome shotgun (WGS) entry which is preliminary data.</text>
</comment>
<dbReference type="Gene3D" id="1.20.144.10">
    <property type="entry name" value="Phosphatidic acid phosphatase type 2/haloperoxidase"/>
    <property type="match status" value="1"/>
</dbReference>
<dbReference type="RefSeq" id="WP_243071093.1">
    <property type="nucleotide sequence ID" value="NZ_JAIVFL010000001.1"/>
</dbReference>
<sequence>MEHYGAGGIGFGPVSILVVALLSAFVLIAAWVARRPQLLPRLWTRIRCSTMADWAERHLGGPARSLAHRYSLSVVAGLALLAGFIVVAALATAFAEVLEDVLVGDGINGLDEPAARWLATHRDPWLTSSLKLVTRLGNWEFIGGGAVLVTAIVVWRSRKWLPAVLALVGTCGIGLVIAAAKAIVGRSRPGSPFAVVSEDGFSFPSGHATGTAAVALICAWTLTRWVLTSWAARVAAWAVAVAVTGAVGFSRVYLGVHYVSDVLAGWFLGAAWAGSVMLVGAWWDDTSSGGGRRLTGRGTTASSKNAVPEQDSPAAAPG</sequence>
<evidence type="ECO:0000256" key="1">
    <source>
        <dbReference type="ARBA" id="ARBA00004651"/>
    </source>
</evidence>
<name>A0ABS9YTZ5_9MYCO</name>
<feature type="transmembrane region" description="Helical" evidence="8">
    <location>
        <begin position="204"/>
        <end position="222"/>
    </location>
</feature>
<keyword evidence="2" id="KW-1003">Cell membrane</keyword>
<dbReference type="PANTHER" id="PTHR14969">
    <property type="entry name" value="SPHINGOSINE-1-PHOSPHATE PHOSPHOHYDROLASE"/>
    <property type="match status" value="1"/>
</dbReference>
<protein>
    <submittedName>
        <fullName evidence="10">Phosphatase PAP2 family protein</fullName>
    </submittedName>
</protein>
<dbReference type="Proteomes" id="UP001139068">
    <property type="component" value="Unassembled WGS sequence"/>
</dbReference>
<keyword evidence="11" id="KW-1185">Reference proteome</keyword>
<dbReference type="InterPro" id="IPR000326">
    <property type="entry name" value="PAP2/HPO"/>
</dbReference>
<keyword evidence="3 8" id="KW-0812">Transmembrane</keyword>
<dbReference type="PANTHER" id="PTHR14969:SF62">
    <property type="entry name" value="DECAPRENYLPHOSPHORYL-5-PHOSPHORIBOSE PHOSPHATASE RV3807C-RELATED"/>
    <property type="match status" value="1"/>
</dbReference>
<dbReference type="SUPFAM" id="SSF48317">
    <property type="entry name" value="Acid phosphatase/Vanadium-dependent haloperoxidase"/>
    <property type="match status" value="1"/>
</dbReference>
<evidence type="ECO:0000256" key="7">
    <source>
        <dbReference type="SAM" id="MobiDB-lite"/>
    </source>
</evidence>
<evidence type="ECO:0000256" key="6">
    <source>
        <dbReference type="ARBA" id="ARBA00023136"/>
    </source>
</evidence>
<keyword evidence="4" id="KW-0378">Hydrolase</keyword>
<feature type="transmembrane region" description="Helical" evidence="8">
    <location>
        <begin position="234"/>
        <end position="256"/>
    </location>
</feature>
<reference evidence="10" key="1">
    <citation type="journal article" date="2022" name="ISME J.">
        <title>Identification of active gaseous-alkane degraders at natural gas seeps.</title>
        <authorList>
            <person name="Farhan Ul Haque M."/>
            <person name="Hernandez M."/>
            <person name="Crombie A.T."/>
            <person name="Murrell J.C."/>
        </authorList>
    </citation>
    <scope>NUCLEOTIDE SEQUENCE</scope>
    <source>
        <strain evidence="10">ANDR5</strain>
    </source>
</reference>
<keyword evidence="5 8" id="KW-1133">Transmembrane helix</keyword>
<dbReference type="InterPro" id="IPR036938">
    <property type="entry name" value="PAP2/HPO_sf"/>
</dbReference>
<dbReference type="EMBL" id="JAIVFL010000001">
    <property type="protein sequence ID" value="MCI4674690.1"/>
    <property type="molecule type" value="Genomic_DNA"/>
</dbReference>
<feature type="region of interest" description="Disordered" evidence="7">
    <location>
        <begin position="290"/>
        <end position="318"/>
    </location>
</feature>
<feature type="transmembrane region" description="Helical" evidence="8">
    <location>
        <begin position="74"/>
        <end position="95"/>
    </location>
</feature>
<evidence type="ECO:0000256" key="8">
    <source>
        <dbReference type="SAM" id="Phobius"/>
    </source>
</evidence>
<dbReference type="SMART" id="SM00014">
    <property type="entry name" value="acidPPc"/>
    <property type="match status" value="1"/>
</dbReference>
<comment type="subcellular location">
    <subcellularLocation>
        <location evidence="1">Cell membrane</location>
        <topology evidence="1">Multi-pass membrane protein</topology>
    </subcellularLocation>
</comment>
<feature type="transmembrane region" description="Helical" evidence="8">
    <location>
        <begin position="162"/>
        <end position="184"/>
    </location>
</feature>
<evidence type="ECO:0000256" key="4">
    <source>
        <dbReference type="ARBA" id="ARBA00022801"/>
    </source>
</evidence>
<proteinExistence type="predicted"/>
<evidence type="ECO:0000313" key="10">
    <source>
        <dbReference type="EMBL" id="MCI4674690.1"/>
    </source>
</evidence>
<gene>
    <name evidence="10" type="ORF">K9U37_07085</name>
</gene>
<keyword evidence="6 8" id="KW-0472">Membrane</keyword>
<accession>A0ABS9YTZ5</accession>